<organism evidence="3 4">
    <name type="scientific">Striga hermonthica</name>
    <name type="common">Purple witchweed</name>
    <name type="synonym">Buchnera hermonthica</name>
    <dbReference type="NCBI Taxonomy" id="68872"/>
    <lineage>
        <taxon>Eukaryota</taxon>
        <taxon>Viridiplantae</taxon>
        <taxon>Streptophyta</taxon>
        <taxon>Embryophyta</taxon>
        <taxon>Tracheophyta</taxon>
        <taxon>Spermatophyta</taxon>
        <taxon>Magnoliopsida</taxon>
        <taxon>eudicotyledons</taxon>
        <taxon>Gunneridae</taxon>
        <taxon>Pentapetalae</taxon>
        <taxon>asterids</taxon>
        <taxon>lamiids</taxon>
        <taxon>Lamiales</taxon>
        <taxon>Orobanchaceae</taxon>
        <taxon>Buchnereae</taxon>
        <taxon>Striga</taxon>
    </lineage>
</organism>
<dbReference type="InterPro" id="IPR024593">
    <property type="entry name" value="DUF3444"/>
</dbReference>
<dbReference type="Proteomes" id="UP001153555">
    <property type="component" value="Unassembled WGS sequence"/>
</dbReference>
<evidence type="ECO:0000259" key="2">
    <source>
        <dbReference type="PROSITE" id="PS50076"/>
    </source>
</evidence>
<reference evidence="3" key="1">
    <citation type="submission" date="2019-12" db="EMBL/GenBank/DDBJ databases">
        <authorList>
            <person name="Scholes J."/>
        </authorList>
    </citation>
    <scope>NUCLEOTIDE SEQUENCE</scope>
</reference>
<name>A0A9N7RFW1_STRHE</name>
<feature type="domain" description="J" evidence="2">
    <location>
        <begin position="66"/>
        <end position="130"/>
    </location>
</feature>
<dbReference type="OrthoDB" id="10250354at2759"/>
<feature type="region of interest" description="Disordered" evidence="1">
    <location>
        <begin position="144"/>
        <end position="172"/>
    </location>
</feature>
<dbReference type="InterPro" id="IPR036869">
    <property type="entry name" value="J_dom_sf"/>
</dbReference>
<keyword evidence="3" id="KW-0346">Stress response</keyword>
<dbReference type="CDD" id="cd06257">
    <property type="entry name" value="DnaJ"/>
    <property type="match status" value="1"/>
</dbReference>
<dbReference type="PROSITE" id="PS50076">
    <property type="entry name" value="DNAJ_2"/>
    <property type="match status" value="1"/>
</dbReference>
<dbReference type="EMBL" id="CACSLK010027624">
    <property type="protein sequence ID" value="CAA0826413.1"/>
    <property type="molecule type" value="Genomic_DNA"/>
</dbReference>
<dbReference type="PRINTS" id="PR00625">
    <property type="entry name" value="JDOMAIN"/>
</dbReference>
<comment type="caution">
    <text evidence="3">The sequence shown here is derived from an EMBL/GenBank/DDBJ whole genome shotgun (WGS) entry which is preliminary data.</text>
</comment>
<dbReference type="Pfam" id="PF11926">
    <property type="entry name" value="DUF3444"/>
    <property type="match status" value="1"/>
</dbReference>
<proteinExistence type="predicted"/>
<gene>
    <name evidence="3" type="ORF">SHERM_01619</name>
</gene>
<dbReference type="InterPro" id="IPR001623">
    <property type="entry name" value="DnaJ_domain"/>
</dbReference>
<evidence type="ECO:0000313" key="4">
    <source>
        <dbReference type="Proteomes" id="UP001153555"/>
    </source>
</evidence>
<dbReference type="SMART" id="SM00271">
    <property type="entry name" value="DnaJ"/>
    <property type="match status" value="1"/>
</dbReference>
<keyword evidence="4" id="KW-1185">Reference proteome</keyword>
<dbReference type="Pfam" id="PF00226">
    <property type="entry name" value="DnaJ"/>
    <property type="match status" value="1"/>
</dbReference>
<dbReference type="Gene3D" id="1.10.287.110">
    <property type="entry name" value="DnaJ domain"/>
    <property type="match status" value="1"/>
</dbReference>
<dbReference type="SUPFAM" id="SSF46565">
    <property type="entry name" value="Chaperone J-domain"/>
    <property type="match status" value="1"/>
</dbReference>
<evidence type="ECO:0000313" key="3">
    <source>
        <dbReference type="EMBL" id="CAA0826413.1"/>
    </source>
</evidence>
<dbReference type="PANTHER" id="PTHR44137:SF32">
    <property type="entry name" value="DNAJ HEAT SHOCK AMINO-TERMINAL DOMAIN PROTEIN"/>
    <property type="match status" value="1"/>
</dbReference>
<sequence>MECNKAEATRAKSIAEAKLDQKDYAGSRRFALTAQTLFPELDGISQMLTTLDVILAAERNINGDIDWYRVLGVDPMAEVEVIKKKYRKLALVLHPDKNRLPCAGDAFKLINDGWTLLSDETYRLAHDLSMGVAGFHAQDPTLFGGLSASHPGGHRPGPSAHAGGLLPQTDGSLTRADGPAGYGWSAHHGDPFSHNDDPFNPHTRNGVEGSLFSKLVNRKAPAPEASSPEKKVNVKPSPSSSTFWTACCDCDIRYEYDMMYHNKLLLCIDCQKPFLATEIPHPGGQGRPVEQHIPNKYAPPSANDGGKNARTTSDADRAHNASKTEGSSNKKPKRLDDKYSGASMEVPDPDFYNFDRDRTEQSFAKNQVWAVYDDDDGMPRLYAMVHRVLSRNPFELEMSWLNSKTTLEFGPLDWVASGFPKTCGDFRIGKYEVCGFVNAFSHRVRWTKGARGAVVIFPNKGEVWALYRNWSPEWGVETPEDVVHEYEVVWVVEEYKEAEVSVAPLEKVGGYRTVFQPRSGVVMRIVREEMFRFSHRVPHQEVVTPGGCLELDPAALPMELLQRQ</sequence>
<feature type="region of interest" description="Disordered" evidence="1">
    <location>
        <begin position="218"/>
        <end position="240"/>
    </location>
</feature>
<protein>
    <submittedName>
        <fullName evidence="3">DNAJ heat shock N-terminal domain-containing protein</fullName>
    </submittedName>
</protein>
<accession>A0A9N7RFW1</accession>
<feature type="region of interest" description="Disordered" evidence="1">
    <location>
        <begin position="281"/>
        <end position="344"/>
    </location>
</feature>
<dbReference type="AlphaFoldDB" id="A0A9N7RFW1"/>
<dbReference type="PANTHER" id="PTHR44137">
    <property type="entry name" value="BNAC03G44070D PROTEIN"/>
    <property type="match status" value="1"/>
</dbReference>
<evidence type="ECO:0000256" key="1">
    <source>
        <dbReference type="SAM" id="MobiDB-lite"/>
    </source>
</evidence>